<dbReference type="PROSITE" id="PS50144">
    <property type="entry name" value="MATH"/>
    <property type="match status" value="1"/>
</dbReference>
<evidence type="ECO:0000256" key="2">
    <source>
        <dbReference type="SAM" id="MobiDB-lite"/>
    </source>
</evidence>
<dbReference type="InterPro" id="IPR008974">
    <property type="entry name" value="TRAF-like"/>
</dbReference>
<feature type="coiled-coil region" evidence="1">
    <location>
        <begin position="90"/>
        <end position="124"/>
    </location>
</feature>
<proteinExistence type="predicted"/>
<feature type="domain" description="MATH" evidence="3">
    <location>
        <begin position="290"/>
        <end position="435"/>
    </location>
</feature>
<evidence type="ECO:0000313" key="4">
    <source>
        <dbReference type="EMBL" id="CAG5123122.1"/>
    </source>
</evidence>
<dbReference type="PANTHER" id="PTHR10131:SF157">
    <property type="entry name" value="RECEPTOR-ASSOCIATED FACTOR, PUTATIVE-RELATED"/>
    <property type="match status" value="1"/>
</dbReference>
<gene>
    <name evidence="4" type="ORF">CUNI_LOCUS8680</name>
</gene>
<feature type="compositionally biased region" description="Polar residues" evidence="2">
    <location>
        <begin position="27"/>
        <end position="42"/>
    </location>
</feature>
<accession>A0A8S3Z7H6</accession>
<sequence>MEKSDKQELIAVIEEMCSPLLSAGDLQLQSDTDSGSNASYSLHDTVEKRPVSEGDSSITDSTEKKFTCSSGSEDSDSDVDEDTMYPIKDKISLVMQIEKLQKEQEELKQKQQIHEKHIRELLEREPYVNMHFKSLRSSYSSETNPKLFTQLKSGLPLSTSSNWKQQHPLLTEEHIYVQLEQLYANFHVLHFPSKAAQFLLNGQKGNSFVDAGSVEEIKSLKNKIKELERKLSCSTHKNLPQPHILKPARGDGRLDDIASPYSSQTLIGVSGRPVSPVPLPPMPADFFPTEVTFKWIISNYSKKLRQEKLDEGHKEVSWPFYMTHCGYRAQAEVYLNGNGTGTNRCMSVFLRIIKGDYDRHLKWPVNLQFVVILVNQSDDHTDSLKAGGNQFQYTKPWGVSDGESDCWGLVEFVSHDMIKQRNYIHDDKIELKIRMLLL</sequence>
<reference evidence="4" key="1">
    <citation type="submission" date="2021-04" db="EMBL/GenBank/DDBJ databases">
        <authorList>
            <consortium name="Molecular Ecology Group"/>
        </authorList>
    </citation>
    <scope>NUCLEOTIDE SEQUENCE</scope>
</reference>
<dbReference type="GO" id="GO:0043122">
    <property type="term" value="P:regulation of canonical NF-kappaB signal transduction"/>
    <property type="evidence" value="ECO:0007669"/>
    <property type="project" value="TreeGrafter"/>
</dbReference>
<dbReference type="SUPFAM" id="SSF49599">
    <property type="entry name" value="TRAF domain-like"/>
    <property type="match status" value="1"/>
</dbReference>
<dbReference type="SMART" id="SM00061">
    <property type="entry name" value="MATH"/>
    <property type="match status" value="1"/>
</dbReference>
<dbReference type="AlphaFoldDB" id="A0A8S3Z7H6"/>
<dbReference type="EMBL" id="CAJHNH020001447">
    <property type="protein sequence ID" value="CAG5123122.1"/>
    <property type="molecule type" value="Genomic_DNA"/>
</dbReference>
<dbReference type="Proteomes" id="UP000678393">
    <property type="component" value="Unassembled WGS sequence"/>
</dbReference>
<feature type="coiled-coil region" evidence="1">
    <location>
        <begin position="210"/>
        <end position="237"/>
    </location>
</feature>
<dbReference type="InterPro" id="IPR002083">
    <property type="entry name" value="MATH/TRAF_dom"/>
</dbReference>
<dbReference type="Pfam" id="PF22486">
    <property type="entry name" value="MATH_2"/>
    <property type="match status" value="1"/>
</dbReference>
<dbReference type="OrthoDB" id="5574452at2759"/>
<comment type="caution">
    <text evidence="4">The sequence shown here is derived from an EMBL/GenBank/DDBJ whole genome shotgun (WGS) entry which is preliminary data.</text>
</comment>
<keyword evidence="1" id="KW-0175">Coiled coil</keyword>
<evidence type="ECO:0000313" key="5">
    <source>
        <dbReference type="Proteomes" id="UP000678393"/>
    </source>
</evidence>
<evidence type="ECO:0000259" key="3">
    <source>
        <dbReference type="PROSITE" id="PS50144"/>
    </source>
</evidence>
<protein>
    <recommendedName>
        <fullName evidence="3">MATH domain-containing protein</fullName>
    </recommendedName>
</protein>
<organism evidence="4 5">
    <name type="scientific">Candidula unifasciata</name>
    <dbReference type="NCBI Taxonomy" id="100452"/>
    <lineage>
        <taxon>Eukaryota</taxon>
        <taxon>Metazoa</taxon>
        <taxon>Spiralia</taxon>
        <taxon>Lophotrochozoa</taxon>
        <taxon>Mollusca</taxon>
        <taxon>Gastropoda</taxon>
        <taxon>Heterobranchia</taxon>
        <taxon>Euthyneura</taxon>
        <taxon>Panpulmonata</taxon>
        <taxon>Eupulmonata</taxon>
        <taxon>Stylommatophora</taxon>
        <taxon>Helicina</taxon>
        <taxon>Helicoidea</taxon>
        <taxon>Geomitridae</taxon>
        <taxon>Candidula</taxon>
    </lineage>
</organism>
<dbReference type="PANTHER" id="PTHR10131">
    <property type="entry name" value="TNF RECEPTOR ASSOCIATED FACTOR"/>
    <property type="match status" value="1"/>
</dbReference>
<feature type="compositionally biased region" description="Acidic residues" evidence="2">
    <location>
        <begin position="73"/>
        <end position="82"/>
    </location>
</feature>
<dbReference type="Gene3D" id="2.60.210.10">
    <property type="entry name" value="Apoptosis, Tumor Necrosis Factor Receptor Associated Protein 2, Chain A"/>
    <property type="match status" value="1"/>
</dbReference>
<name>A0A8S3Z7H6_9EUPU</name>
<feature type="region of interest" description="Disordered" evidence="2">
    <location>
        <begin position="24"/>
        <end position="82"/>
    </location>
</feature>
<keyword evidence="5" id="KW-1185">Reference proteome</keyword>
<evidence type="ECO:0000256" key="1">
    <source>
        <dbReference type="SAM" id="Coils"/>
    </source>
</evidence>